<feature type="domain" description="WCX" evidence="1">
    <location>
        <begin position="239"/>
        <end position="313"/>
    </location>
</feature>
<gene>
    <name evidence="2" type="ORF">HELGO_WM15854</name>
</gene>
<dbReference type="AlphaFoldDB" id="A0A6S6T8S0"/>
<evidence type="ECO:0000313" key="2">
    <source>
        <dbReference type="EMBL" id="CAA6815374.1"/>
    </source>
</evidence>
<protein>
    <submittedName>
        <fullName evidence="2">Transcriptional regulator, putative</fullName>
    </submittedName>
</protein>
<dbReference type="InterPro" id="IPR057727">
    <property type="entry name" value="WCX_dom"/>
</dbReference>
<accession>A0A6S6T8S0</accession>
<reference evidence="2" key="1">
    <citation type="submission" date="2020-01" db="EMBL/GenBank/DDBJ databases">
        <authorList>
            <person name="Meier V. D."/>
            <person name="Meier V D."/>
        </authorList>
    </citation>
    <scope>NUCLEOTIDE SEQUENCE</scope>
    <source>
        <strain evidence="2">HLG_WM_MAG_05</strain>
    </source>
</reference>
<evidence type="ECO:0000259" key="1">
    <source>
        <dbReference type="Pfam" id="PF25583"/>
    </source>
</evidence>
<name>A0A6S6T8S0_9BACT</name>
<sequence>MAITKKVNALFKLIERFLVQPEISSYDAVLLDEFACDPKTLERYLKELESNYEHIISIKKSRTKFWKLVKVSDIFEEFIKNSEDISQLFLMAQEFDAEIFKELEKGTLSKVSTKDRDVFMFRNSIMEELQSSKVKGIFKSLKKAIVNSEYRDIIYTYDETEIHENSKCLRLLFMDNNWYVVILDKDQKLLFRRLSFIKEVHYSKKETFQRKEIEPYLRFLATAQNAMSIYDVKVKKATIKATVNIAKYFQKDMKRFLASQTFVENWEDGSVIFTLEYTQDLEILPLIQKWLPDLIILEPQALKDAYVKKLEETLLIHSM</sequence>
<dbReference type="EMBL" id="CACVAU010000045">
    <property type="protein sequence ID" value="CAA6815374.1"/>
    <property type="molecule type" value="Genomic_DNA"/>
</dbReference>
<proteinExistence type="predicted"/>
<organism evidence="2">
    <name type="scientific">uncultured Sulfurovum sp</name>
    <dbReference type="NCBI Taxonomy" id="269237"/>
    <lineage>
        <taxon>Bacteria</taxon>
        <taxon>Pseudomonadati</taxon>
        <taxon>Campylobacterota</taxon>
        <taxon>Epsilonproteobacteria</taxon>
        <taxon>Campylobacterales</taxon>
        <taxon>Sulfurovaceae</taxon>
        <taxon>Sulfurovum</taxon>
        <taxon>environmental samples</taxon>
    </lineage>
</organism>
<dbReference type="Pfam" id="PF25583">
    <property type="entry name" value="WCX"/>
    <property type="match status" value="1"/>
</dbReference>